<dbReference type="Proteomes" id="UP000266723">
    <property type="component" value="Unassembled WGS sequence"/>
</dbReference>
<sequence length="163" mass="17995">MLPLSVLRYRFCHLKRDVGIIGLKRDVGFISLEQDISFVLSDTFLSSRSRQIKYHRRASSSRTPAASSSYVLLIGGGQNIIVPSSVFVSNEKSGSMVFARSMVRSEGSQRVLSGAGFKNEFYLCFIPDITTFEDVISISDLAEVGIESHALFLISDPTRSMSS</sequence>
<gene>
    <name evidence="1" type="ORF">DY000_02060421</name>
</gene>
<protein>
    <submittedName>
        <fullName evidence="1">Uncharacterized protein</fullName>
    </submittedName>
</protein>
<organism evidence="1 2">
    <name type="scientific">Brassica cretica</name>
    <name type="common">Mustard</name>
    <dbReference type="NCBI Taxonomy" id="69181"/>
    <lineage>
        <taxon>Eukaryota</taxon>
        <taxon>Viridiplantae</taxon>
        <taxon>Streptophyta</taxon>
        <taxon>Embryophyta</taxon>
        <taxon>Tracheophyta</taxon>
        <taxon>Spermatophyta</taxon>
        <taxon>Magnoliopsida</taxon>
        <taxon>eudicotyledons</taxon>
        <taxon>Gunneridae</taxon>
        <taxon>Pentapetalae</taxon>
        <taxon>rosids</taxon>
        <taxon>malvids</taxon>
        <taxon>Brassicales</taxon>
        <taxon>Brassicaceae</taxon>
        <taxon>Brassiceae</taxon>
        <taxon>Brassica</taxon>
    </lineage>
</organism>
<reference evidence="1 2" key="1">
    <citation type="journal article" date="2020" name="BMC Genomics">
        <title>Intraspecific diversification of the crop wild relative Brassica cretica Lam. using demographic model selection.</title>
        <authorList>
            <person name="Kioukis A."/>
            <person name="Michalopoulou V.A."/>
            <person name="Briers L."/>
            <person name="Pirintsos S."/>
            <person name="Studholme D.J."/>
            <person name="Pavlidis P."/>
            <person name="Sarris P.F."/>
        </authorList>
    </citation>
    <scope>NUCLEOTIDE SEQUENCE [LARGE SCALE GENOMIC DNA]</scope>
    <source>
        <strain evidence="2">cv. PFS-1207/04</strain>
    </source>
</reference>
<comment type="caution">
    <text evidence="1">The sequence shown here is derived from an EMBL/GenBank/DDBJ whole genome shotgun (WGS) entry which is preliminary data.</text>
</comment>
<keyword evidence="2" id="KW-1185">Reference proteome</keyword>
<evidence type="ECO:0000313" key="2">
    <source>
        <dbReference type="Proteomes" id="UP000266723"/>
    </source>
</evidence>
<evidence type="ECO:0000313" key="1">
    <source>
        <dbReference type="EMBL" id="KAF3515556.1"/>
    </source>
</evidence>
<accession>A0ABQ7ANE8</accession>
<name>A0ABQ7ANE8_BRACR</name>
<dbReference type="EMBL" id="QGKV02001556">
    <property type="protein sequence ID" value="KAF3515556.1"/>
    <property type="molecule type" value="Genomic_DNA"/>
</dbReference>
<proteinExistence type="predicted"/>